<reference evidence="2 3" key="1">
    <citation type="submission" date="2017-03" db="EMBL/GenBank/DDBJ databases">
        <title>Complete genome sequence of Blastomonas fulva degrading microcsystin LR.</title>
        <authorList>
            <person name="Lee H.-g."/>
            <person name="Jin L."/>
            <person name="oh H.-M."/>
        </authorList>
    </citation>
    <scope>NUCLEOTIDE SEQUENCE [LARGE SCALE GENOMIC DNA]</scope>
    <source>
        <strain evidence="2 3">T2</strain>
    </source>
</reference>
<name>A0ABN5B851_9SPHN</name>
<dbReference type="CDD" id="cd06588">
    <property type="entry name" value="PhnB_like"/>
    <property type="match status" value="1"/>
</dbReference>
<dbReference type="RefSeq" id="WP_117352070.1">
    <property type="nucleotide sequence ID" value="NZ_CP020083.1"/>
</dbReference>
<dbReference type="PANTHER" id="PTHR33990">
    <property type="entry name" value="PROTEIN YJDN-RELATED"/>
    <property type="match status" value="1"/>
</dbReference>
<dbReference type="InterPro" id="IPR029068">
    <property type="entry name" value="Glyas_Bleomycin-R_OHBP_Dase"/>
</dbReference>
<dbReference type="PIRSF" id="PIRSF021700">
    <property type="entry name" value="3_dmu_93_MTrfase"/>
    <property type="match status" value="1"/>
</dbReference>
<dbReference type="Gene3D" id="3.10.180.10">
    <property type="entry name" value="2,3-Dihydroxybiphenyl 1,2-Dioxygenase, domain 1"/>
    <property type="match status" value="1"/>
</dbReference>
<dbReference type="GeneID" id="303485469"/>
<dbReference type="PANTHER" id="PTHR33990:SF2">
    <property type="entry name" value="PHNB-LIKE DOMAIN-CONTAINING PROTEIN"/>
    <property type="match status" value="1"/>
</dbReference>
<sequence>MSKIAPCLWFDGVSELAARHYVAVVPDSRIDRIVHAPADNPSTAEGAVLLVEFTLAGQGFVALNGGPGNPHTDAISFQIYTDDQAETDRIWAAMIADGGAEIACSWCRDRWGVRWQIVPRRMMQLLADPDPGRAARAFAAMSAMVKIDIAAIEAAAEGRGA</sequence>
<proteinExistence type="predicted"/>
<dbReference type="Pfam" id="PF06983">
    <property type="entry name" value="3-dmu-9_3-mt"/>
    <property type="match status" value="1"/>
</dbReference>
<dbReference type="Proteomes" id="UP000258016">
    <property type="component" value="Chromosome"/>
</dbReference>
<evidence type="ECO:0000259" key="1">
    <source>
        <dbReference type="Pfam" id="PF06983"/>
    </source>
</evidence>
<keyword evidence="3" id="KW-1185">Reference proteome</keyword>
<dbReference type="SUPFAM" id="SSF54593">
    <property type="entry name" value="Glyoxalase/Bleomycin resistance protein/Dihydroxybiphenyl dioxygenase"/>
    <property type="match status" value="1"/>
</dbReference>
<dbReference type="InterPro" id="IPR009725">
    <property type="entry name" value="3_dmu_93_MTrfase"/>
</dbReference>
<dbReference type="InterPro" id="IPR028973">
    <property type="entry name" value="PhnB-like"/>
</dbReference>
<evidence type="ECO:0000313" key="2">
    <source>
        <dbReference type="EMBL" id="ASR51377.1"/>
    </source>
</evidence>
<feature type="domain" description="PhnB-like" evidence="1">
    <location>
        <begin position="3"/>
        <end position="118"/>
    </location>
</feature>
<accession>A0ABN5B851</accession>
<organism evidence="2 3">
    <name type="scientific">Blastomonas fulva</name>
    <dbReference type="NCBI Taxonomy" id="1550728"/>
    <lineage>
        <taxon>Bacteria</taxon>
        <taxon>Pseudomonadati</taxon>
        <taxon>Pseudomonadota</taxon>
        <taxon>Alphaproteobacteria</taxon>
        <taxon>Sphingomonadales</taxon>
        <taxon>Sphingomonadaceae</taxon>
        <taxon>Blastomonas</taxon>
    </lineage>
</organism>
<dbReference type="EMBL" id="CP020083">
    <property type="protein sequence ID" value="ASR51377.1"/>
    <property type="molecule type" value="Genomic_DNA"/>
</dbReference>
<evidence type="ECO:0000313" key="3">
    <source>
        <dbReference type="Proteomes" id="UP000258016"/>
    </source>
</evidence>
<gene>
    <name evidence="2" type="ORF">B5J99_07790</name>
</gene>
<protein>
    <recommendedName>
        <fullName evidence="1">PhnB-like domain-containing protein</fullName>
    </recommendedName>
</protein>